<evidence type="ECO:0008006" key="3">
    <source>
        <dbReference type="Google" id="ProtNLM"/>
    </source>
</evidence>
<dbReference type="Proteomes" id="UP000030101">
    <property type="component" value="Unassembled WGS sequence"/>
</dbReference>
<comment type="caution">
    <text evidence="1">The sequence shown here is derived from an EMBL/GenBank/DDBJ whole genome shotgun (WGS) entry which is preliminary data.</text>
</comment>
<sequence>MKRRYTSDKIDKVLQDATEEVSLLSAVKRYSDVYEAWLLSPLSQGLTESVEISLEGDDTILIICKSSVAWHRLNLSKESLRELFDETMREHGIKKIELKRV</sequence>
<dbReference type="RefSeq" id="WP_036792430.1">
    <property type="nucleotide sequence ID" value="NZ_JQZV01000013.1"/>
</dbReference>
<organism evidence="1 2">
    <name type="scientific">Porphyromonas canoris</name>
    <dbReference type="NCBI Taxonomy" id="36875"/>
    <lineage>
        <taxon>Bacteria</taxon>
        <taxon>Pseudomonadati</taxon>
        <taxon>Bacteroidota</taxon>
        <taxon>Bacteroidia</taxon>
        <taxon>Bacteroidales</taxon>
        <taxon>Porphyromonadaceae</taxon>
        <taxon>Porphyromonas</taxon>
    </lineage>
</organism>
<gene>
    <name evidence="1" type="ORF">HQ43_09480</name>
</gene>
<reference evidence="1 2" key="1">
    <citation type="submission" date="2014-08" db="EMBL/GenBank/DDBJ databases">
        <title>Porphyromonas canoris strain:OH2762 Genome sequencing.</title>
        <authorList>
            <person name="Wallis C."/>
            <person name="Deusch O."/>
            <person name="O'Flynn C."/>
            <person name="Davis I."/>
            <person name="Jospin G."/>
            <person name="Darling A.E."/>
            <person name="Coil D.A."/>
            <person name="Alexiev A."/>
            <person name="Horsfall A."/>
            <person name="Kirkwood N."/>
            <person name="Harris S."/>
            <person name="Eisen J.A."/>
        </authorList>
    </citation>
    <scope>NUCLEOTIDE SEQUENCE [LARGE SCALE GENOMIC DNA]</scope>
    <source>
        <strain evidence="2">COT-108 OH2762</strain>
    </source>
</reference>
<evidence type="ECO:0000313" key="1">
    <source>
        <dbReference type="EMBL" id="KGN92236.1"/>
    </source>
</evidence>
<dbReference type="EMBL" id="JQZV01000013">
    <property type="protein sequence ID" value="KGN92236.1"/>
    <property type="molecule type" value="Genomic_DNA"/>
</dbReference>
<evidence type="ECO:0000313" key="2">
    <source>
        <dbReference type="Proteomes" id="UP000030101"/>
    </source>
</evidence>
<keyword evidence="2" id="KW-1185">Reference proteome</keyword>
<protein>
    <recommendedName>
        <fullName evidence="3">DUF721 domain-containing protein</fullName>
    </recommendedName>
</protein>
<proteinExistence type="predicted"/>
<name>A0ABR4XLH9_9PORP</name>
<accession>A0ABR4XLH9</accession>